<gene>
    <name evidence="7" type="primary">LOC103719483</name>
</gene>
<dbReference type="GO" id="GO:0030154">
    <property type="term" value="P:cell differentiation"/>
    <property type="evidence" value="ECO:0007669"/>
    <property type="project" value="TreeGrafter"/>
</dbReference>
<dbReference type="GO" id="GO:0006355">
    <property type="term" value="P:regulation of DNA-templated transcription"/>
    <property type="evidence" value="ECO:0007669"/>
    <property type="project" value="TreeGrafter"/>
</dbReference>
<evidence type="ECO:0000313" key="6">
    <source>
        <dbReference type="Proteomes" id="UP000228380"/>
    </source>
</evidence>
<dbReference type="PROSITE" id="PS50090">
    <property type="entry name" value="MYB_LIKE"/>
    <property type="match status" value="1"/>
</dbReference>
<feature type="domain" description="Myb-like" evidence="4">
    <location>
        <begin position="54"/>
        <end position="91"/>
    </location>
</feature>
<evidence type="ECO:0000256" key="3">
    <source>
        <dbReference type="ARBA" id="ARBA00023242"/>
    </source>
</evidence>
<organism evidence="6 7">
    <name type="scientific">Phoenix dactylifera</name>
    <name type="common">Date palm</name>
    <dbReference type="NCBI Taxonomy" id="42345"/>
    <lineage>
        <taxon>Eukaryota</taxon>
        <taxon>Viridiplantae</taxon>
        <taxon>Streptophyta</taxon>
        <taxon>Embryophyta</taxon>
        <taxon>Tracheophyta</taxon>
        <taxon>Spermatophyta</taxon>
        <taxon>Magnoliopsida</taxon>
        <taxon>Liliopsida</taxon>
        <taxon>Arecaceae</taxon>
        <taxon>Coryphoideae</taxon>
        <taxon>Phoeniceae</taxon>
        <taxon>Phoenix</taxon>
    </lineage>
</organism>
<proteinExistence type="predicted"/>
<keyword evidence="2" id="KW-0238">DNA-binding</keyword>
<name>A0A8B9ATL1_PHODC</name>
<evidence type="ECO:0000256" key="2">
    <source>
        <dbReference type="ARBA" id="ARBA00023125"/>
    </source>
</evidence>
<dbReference type="InterPro" id="IPR001005">
    <property type="entry name" value="SANT/Myb"/>
</dbReference>
<dbReference type="CDD" id="cd00167">
    <property type="entry name" value="SANT"/>
    <property type="match status" value="1"/>
</dbReference>
<reference evidence="7" key="2">
    <citation type="submission" date="2025-08" db="UniProtKB">
        <authorList>
            <consortium name="RefSeq"/>
        </authorList>
    </citation>
    <scope>IDENTIFICATION</scope>
    <source>
        <tissue evidence="7">Young leaves</tissue>
    </source>
</reference>
<dbReference type="GO" id="GO:0005634">
    <property type="term" value="C:nucleus"/>
    <property type="evidence" value="ECO:0007669"/>
    <property type="project" value="UniProtKB-SubCell"/>
</dbReference>
<dbReference type="PROSITE" id="PS51294">
    <property type="entry name" value="HTH_MYB"/>
    <property type="match status" value="1"/>
</dbReference>
<dbReference type="InterPro" id="IPR009057">
    <property type="entry name" value="Homeodomain-like_sf"/>
</dbReference>
<dbReference type="AlphaFoldDB" id="A0A8B9ATL1"/>
<evidence type="ECO:0000313" key="7">
    <source>
        <dbReference type="RefSeq" id="XP_038990146.1"/>
    </source>
</evidence>
<dbReference type="Proteomes" id="UP000228380">
    <property type="component" value="Chromosome 1"/>
</dbReference>
<evidence type="ECO:0000256" key="1">
    <source>
        <dbReference type="ARBA" id="ARBA00004123"/>
    </source>
</evidence>
<dbReference type="Pfam" id="PF00249">
    <property type="entry name" value="Myb_DNA-binding"/>
    <property type="match status" value="1"/>
</dbReference>
<accession>A0A8B9ATL1</accession>
<evidence type="ECO:0000259" key="5">
    <source>
        <dbReference type="PROSITE" id="PS51294"/>
    </source>
</evidence>
<dbReference type="GeneID" id="103719483"/>
<comment type="subcellular location">
    <subcellularLocation>
        <location evidence="1">Nucleus</location>
    </subcellularLocation>
</comment>
<feature type="domain" description="HTH myb-type" evidence="5">
    <location>
        <begin position="52"/>
        <end position="99"/>
    </location>
</feature>
<dbReference type="RefSeq" id="XP_038990146.1">
    <property type="nucleotide sequence ID" value="XM_039134218.1"/>
</dbReference>
<dbReference type="InterPro" id="IPR017930">
    <property type="entry name" value="Myb_dom"/>
</dbReference>
<dbReference type="Gene3D" id="1.10.10.60">
    <property type="entry name" value="Homeodomain-like"/>
    <property type="match status" value="1"/>
</dbReference>
<dbReference type="GO" id="GO:0000976">
    <property type="term" value="F:transcription cis-regulatory region binding"/>
    <property type="evidence" value="ECO:0007669"/>
    <property type="project" value="TreeGrafter"/>
</dbReference>
<keyword evidence="3" id="KW-0539">Nucleus</keyword>
<protein>
    <submittedName>
        <fullName evidence="7">Myb-related protein Zm38-like isoform X1</fullName>
    </submittedName>
</protein>
<keyword evidence="6" id="KW-1185">Reference proteome</keyword>
<dbReference type="SMART" id="SM00717">
    <property type="entry name" value="SANT"/>
    <property type="match status" value="1"/>
</dbReference>
<reference evidence="6" key="1">
    <citation type="journal article" date="2019" name="Nat. Commun.">
        <title>Genome-wide association mapping of date palm fruit traits.</title>
        <authorList>
            <person name="Hazzouri K.M."/>
            <person name="Gros-Balthazard M."/>
            <person name="Flowers J.M."/>
            <person name="Copetti D."/>
            <person name="Lemansour A."/>
            <person name="Lebrun M."/>
            <person name="Masmoudi K."/>
            <person name="Ferrand S."/>
            <person name="Dhar M.I."/>
            <person name="Fresquez Z.A."/>
            <person name="Rosas U."/>
            <person name="Zhang J."/>
            <person name="Talag J."/>
            <person name="Lee S."/>
            <person name="Kudrna D."/>
            <person name="Powell R.F."/>
            <person name="Leitch I.J."/>
            <person name="Krueger R.R."/>
            <person name="Wing R.A."/>
            <person name="Amiri K.M.A."/>
            <person name="Purugganan M.D."/>
        </authorList>
    </citation>
    <scope>NUCLEOTIDE SEQUENCE [LARGE SCALE GENOMIC DNA]</scope>
    <source>
        <strain evidence="6">cv. Khalas</strain>
    </source>
</reference>
<dbReference type="SUPFAM" id="SSF46689">
    <property type="entry name" value="Homeodomain-like"/>
    <property type="match status" value="1"/>
</dbReference>
<dbReference type="InterPro" id="IPR015495">
    <property type="entry name" value="Myb_TF_plants"/>
</dbReference>
<evidence type="ECO:0000259" key="4">
    <source>
        <dbReference type="PROSITE" id="PS50090"/>
    </source>
</evidence>
<dbReference type="PANTHER" id="PTHR47998">
    <property type="entry name" value="TRANSCRIPTION FACTOR MYB51-LIKE ISOFORM X1"/>
    <property type="match status" value="1"/>
</dbReference>
<dbReference type="OrthoDB" id="772379at2759"/>
<sequence length="134" mass="15110">MEAGNLNISRAQGNACWGIKIVGLCSFVHCTYGGEMQELDSANHGGEKQWPSMTPEEEDLISRLHHLLGERWELIAKRLPDRTAEEVERYWGTKERRELGEDKIHKPVCARLSPSFKFTMDEPVEGGKPSQTGS</sequence>
<dbReference type="PANTHER" id="PTHR47998:SF93">
    <property type="entry name" value="MYB-LIKE TRANSCRIPTION FACTOR ETC1"/>
    <property type="match status" value="1"/>
</dbReference>